<dbReference type="SUPFAM" id="SSF81321">
    <property type="entry name" value="Family A G protein-coupled receptor-like"/>
    <property type="match status" value="1"/>
</dbReference>
<keyword evidence="7 9" id="KW-0675">Receptor</keyword>
<dbReference type="PROSITE" id="PS00237">
    <property type="entry name" value="G_PROTEIN_RECEP_F1_1"/>
    <property type="match status" value="1"/>
</dbReference>
<dbReference type="PANTHER" id="PTHR24228">
    <property type="entry name" value="B2 BRADYKININ RECEPTOR/ANGIOTENSIN II RECEPTOR"/>
    <property type="match status" value="1"/>
</dbReference>
<keyword evidence="13" id="KW-1185">Reference proteome</keyword>
<name>A0A210Q385_MIZYE</name>
<proteinExistence type="inferred from homology"/>
<evidence type="ECO:0000259" key="11">
    <source>
        <dbReference type="PROSITE" id="PS50262"/>
    </source>
</evidence>
<feature type="domain" description="G-protein coupled receptors family 1 profile" evidence="11">
    <location>
        <begin position="39"/>
        <end position="296"/>
    </location>
</feature>
<dbReference type="EMBL" id="NEDP02005138">
    <property type="protein sequence ID" value="OWF43213.1"/>
    <property type="molecule type" value="Genomic_DNA"/>
</dbReference>
<dbReference type="GO" id="GO:0005886">
    <property type="term" value="C:plasma membrane"/>
    <property type="evidence" value="ECO:0007669"/>
    <property type="project" value="UniProtKB-SubCell"/>
</dbReference>
<evidence type="ECO:0000256" key="9">
    <source>
        <dbReference type="RuleBase" id="RU000688"/>
    </source>
</evidence>
<dbReference type="OrthoDB" id="10044919at2759"/>
<keyword evidence="4 10" id="KW-1133">Transmembrane helix</keyword>
<evidence type="ECO:0000256" key="6">
    <source>
        <dbReference type="ARBA" id="ARBA00023136"/>
    </source>
</evidence>
<feature type="transmembrane region" description="Helical" evidence="10">
    <location>
        <begin position="140"/>
        <end position="164"/>
    </location>
</feature>
<feature type="transmembrane region" description="Helical" evidence="10">
    <location>
        <begin position="57"/>
        <end position="80"/>
    </location>
</feature>
<dbReference type="PRINTS" id="PR00237">
    <property type="entry name" value="GPCRRHODOPSN"/>
</dbReference>
<dbReference type="Proteomes" id="UP000242188">
    <property type="component" value="Unassembled WGS sequence"/>
</dbReference>
<keyword evidence="8 9" id="KW-0807">Transducer</keyword>
<dbReference type="Pfam" id="PF00001">
    <property type="entry name" value="7tm_1"/>
    <property type="match status" value="1"/>
</dbReference>
<reference evidence="12 13" key="1">
    <citation type="journal article" date="2017" name="Nat. Ecol. Evol.">
        <title>Scallop genome provides insights into evolution of bilaterian karyotype and development.</title>
        <authorList>
            <person name="Wang S."/>
            <person name="Zhang J."/>
            <person name="Jiao W."/>
            <person name="Li J."/>
            <person name="Xun X."/>
            <person name="Sun Y."/>
            <person name="Guo X."/>
            <person name="Huan P."/>
            <person name="Dong B."/>
            <person name="Zhang L."/>
            <person name="Hu X."/>
            <person name="Sun X."/>
            <person name="Wang J."/>
            <person name="Zhao C."/>
            <person name="Wang Y."/>
            <person name="Wang D."/>
            <person name="Huang X."/>
            <person name="Wang R."/>
            <person name="Lv J."/>
            <person name="Li Y."/>
            <person name="Zhang Z."/>
            <person name="Liu B."/>
            <person name="Lu W."/>
            <person name="Hui Y."/>
            <person name="Liang J."/>
            <person name="Zhou Z."/>
            <person name="Hou R."/>
            <person name="Li X."/>
            <person name="Liu Y."/>
            <person name="Li H."/>
            <person name="Ning X."/>
            <person name="Lin Y."/>
            <person name="Zhao L."/>
            <person name="Xing Q."/>
            <person name="Dou J."/>
            <person name="Li Y."/>
            <person name="Mao J."/>
            <person name="Guo H."/>
            <person name="Dou H."/>
            <person name="Li T."/>
            <person name="Mu C."/>
            <person name="Jiang W."/>
            <person name="Fu Q."/>
            <person name="Fu X."/>
            <person name="Miao Y."/>
            <person name="Liu J."/>
            <person name="Yu Q."/>
            <person name="Li R."/>
            <person name="Liao H."/>
            <person name="Li X."/>
            <person name="Kong Y."/>
            <person name="Jiang Z."/>
            <person name="Chourrout D."/>
            <person name="Li R."/>
            <person name="Bao Z."/>
        </authorList>
    </citation>
    <scope>NUCLEOTIDE SEQUENCE [LARGE SCALE GENOMIC DNA]</scope>
    <source>
        <strain evidence="12 13">PY_sf001</strain>
    </source>
</reference>
<evidence type="ECO:0000256" key="5">
    <source>
        <dbReference type="ARBA" id="ARBA00023040"/>
    </source>
</evidence>
<feature type="transmembrane region" description="Helical" evidence="10">
    <location>
        <begin position="27"/>
        <end position="48"/>
    </location>
</feature>
<keyword evidence="5 9" id="KW-0297">G-protein coupled receptor</keyword>
<evidence type="ECO:0000256" key="10">
    <source>
        <dbReference type="SAM" id="Phobius"/>
    </source>
</evidence>
<evidence type="ECO:0000313" key="12">
    <source>
        <dbReference type="EMBL" id="OWF43213.1"/>
    </source>
</evidence>
<evidence type="ECO:0000256" key="7">
    <source>
        <dbReference type="ARBA" id="ARBA00023170"/>
    </source>
</evidence>
<evidence type="ECO:0000256" key="4">
    <source>
        <dbReference type="ARBA" id="ARBA00022989"/>
    </source>
</evidence>
<evidence type="ECO:0000256" key="8">
    <source>
        <dbReference type="ARBA" id="ARBA00023224"/>
    </source>
</evidence>
<dbReference type="AlphaFoldDB" id="A0A210Q385"/>
<keyword evidence="3 9" id="KW-0812">Transmembrane</keyword>
<dbReference type="Gene3D" id="1.20.1070.10">
    <property type="entry name" value="Rhodopsin 7-helix transmembrane proteins"/>
    <property type="match status" value="1"/>
</dbReference>
<gene>
    <name evidence="12" type="ORF">KP79_PYT18835</name>
</gene>
<sequence>MEQTTVLSSWDNSTSNEEISTRTLHQVGATLIATLGFIANTLILIAILKAKLYRQNVILFVLNLVINNALVCVTSLPYIAVMAFSYSGEVNLALCQFMGYITYSITASELLGLNLVAINRYFLIVRYSTYLEIYNKKKNIAIMIAVSWFVYPILMVFPATNVWGSLSYDRYRFFCHPFKANDSFGKFFVGFALLTTVPLIIFGYISILPKVFKTNQQVNQTRSRSVITKSTADRPRKRDVRLVSLVIVLLSTFCFMYLPFAIMSIIDPNTSLYDPKIHIGFLYVAWAHCLVNPLLYAVMNRQIRRATKDLFLVPGGKDAVSGITMVNHSRTDLASNDTGVSTRI</sequence>
<keyword evidence="2" id="KW-1003">Cell membrane</keyword>
<dbReference type="PANTHER" id="PTHR24228:SF74">
    <property type="entry name" value="G-PROTEIN COUPLED RECEPTORS FAMILY 1 PROFILE DOMAIN-CONTAINING PROTEIN"/>
    <property type="match status" value="1"/>
</dbReference>
<comment type="subcellular location">
    <subcellularLocation>
        <location evidence="1">Cell membrane</location>
        <topology evidence="1">Multi-pass membrane protein</topology>
    </subcellularLocation>
</comment>
<dbReference type="InterPro" id="IPR017452">
    <property type="entry name" value="GPCR_Rhodpsn_7TM"/>
</dbReference>
<evidence type="ECO:0000256" key="3">
    <source>
        <dbReference type="ARBA" id="ARBA00022692"/>
    </source>
</evidence>
<keyword evidence="6 10" id="KW-0472">Membrane</keyword>
<organism evidence="12 13">
    <name type="scientific">Mizuhopecten yessoensis</name>
    <name type="common">Japanese scallop</name>
    <name type="synonym">Patinopecten yessoensis</name>
    <dbReference type="NCBI Taxonomy" id="6573"/>
    <lineage>
        <taxon>Eukaryota</taxon>
        <taxon>Metazoa</taxon>
        <taxon>Spiralia</taxon>
        <taxon>Lophotrochozoa</taxon>
        <taxon>Mollusca</taxon>
        <taxon>Bivalvia</taxon>
        <taxon>Autobranchia</taxon>
        <taxon>Pteriomorphia</taxon>
        <taxon>Pectinida</taxon>
        <taxon>Pectinoidea</taxon>
        <taxon>Pectinidae</taxon>
        <taxon>Mizuhopecten</taxon>
    </lineage>
</organism>
<comment type="caution">
    <text evidence="12">The sequence shown here is derived from an EMBL/GenBank/DDBJ whole genome shotgun (WGS) entry which is preliminary data.</text>
</comment>
<feature type="transmembrane region" description="Helical" evidence="10">
    <location>
        <begin position="100"/>
        <end position="119"/>
    </location>
</feature>
<feature type="transmembrane region" description="Helical" evidence="10">
    <location>
        <begin position="184"/>
        <end position="207"/>
    </location>
</feature>
<feature type="transmembrane region" description="Helical" evidence="10">
    <location>
        <begin position="242"/>
        <end position="266"/>
    </location>
</feature>
<dbReference type="CDD" id="cd00637">
    <property type="entry name" value="7tm_classA_rhodopsin-like"/>
    <property type="match status" value="1"/>
</dbReference>
<dbReference type="GO" id="GO:0004930">
    <property type="term" value="F:G protein-coupled receptor activity"/>
    <property type="evidence" value="ECO:0007669"/>
    <property type="project" value="UniProtKB-KW"/>
</dbReference>
<feature type="transmembrane region" description="Helical" evidence="10">
    <location>
        <begin position="278"/>
        <end position="298"/>
    </location>
</feature>
<evidence type="ECO:0000256" key="2">
    <source>
        <dbReference type="ARBA" id="ARBA00022475"/>
    </source>
</evidence>
<evidence type="ECO:0000313" key="13">
    <source>
        <dbReference type="Proteomes" id="UP000242188"/>
    </source>
</evidence>
<comment type="similarity">
    <text evidence="9">Belongs to the G-protein coupled receptor 1 family.</text>
</comment>
<evidence type="ECO:0000256" key="1">
    <source>
        <dbReference type="ARBA" id="ARBA00004651"/>
    </source>
</evidence>
<dbReference type="InterPro" id="IPR000276">
    <property type="entry name" value="GPCR_Rhodpsn"/>
</dbReference>
<dbReference type="PROSITE" id="PS50262">
    <property type="entry name" value="G_PROTEIN_RECEP_F1_2"/>
    <property type="match status" value="1"/>
</dbReference>
<protein>
    <submittedName>
        <fullName evidence="12">Protein trapped in endoderm-1</fullName>
    </submittedName>
</protein>
<accession>A0A210Q385</accession>